<keyword evidence="1" id="KW-0732">Signal</keyword>
<dbReference type="AlphaFoldDB" id="A0ABD0JU41"/>
<sequence length="67" mass="7212">MESRNLVACFLVVVVVAVVGGDGVAVKRAVDPEMLMTLVQRQADTIQMLQTSLEAAEVDISTLKSQH</sequence>
<protein>
    <submittedName>
        <fullName evidence="2">Uncharacterized protein</fullName>
    </submittedName>
</protein>
<evidence type="ECO:0000256" key="1">
    <source>
        <dbReference type="SAM" id="SignalP"/>
    </source>
</evidence>
<proteinExistence type="predicted"/>
<feature type="signal peptide" evidence="1">
    <location>
        <begin position="1"/>
        <end position="21"/>
    </location>
</feature>
<accession>A0ABD0JU41</accession>
<feature type="chain" id="PRO_5044778991" evidence="1">
    <location>
        <begin position="22"/>
        <end position="67"/>
    </location>
</feature>
<gene>
    <name evidence="2" type="ORF">BaRGS_00030224</name>
</gene>
<comment type="caution">
    <text evidence="2">The sequence shown here is derived from an EMBL/GenBank/DDBJ whole genome shotgun (WGS) entry which is preliminary data.</text>
</comment>
<name>A0ABD0JU41_9CAEN</name>
<keyword evidence="3" id="KW-1185">Reference proteome</keyword>
<dbReference type="Proteomes" id="UP001519460">
    <property type="component" value="Unassembled WGS sequence"/>
</dbReference>
<organism evidence="2 3">
    <name type="scientific">Batillaria attramentaria</name>
    <dbReference type="NCBI Taxonomy" id="370345"/>
    <lineage>
        <taxon>Eukaryota</taxon>
        <taxon>Metazoa</taxon>
        <taxon>Spiralia</taxon>
        <taxon>Lophotrochozoa</taxon>
        <taxon>Mollusca</taxon>
        <taxon>Gastropoda</taxon>
        <taxon>Caenogastropoda</taxon>
        <taxon>Sorbeoconcha</taxon>
        <taxon>Cerithioidea</taxon>
        <taxon>Batillariidae</taxon>
        <taxon>Batillaria</taxon>
    </lineage>
</organism>
<evidence type="ECO:0000313" key="2">
    <source>
        <dbReference type="EMBL" id="KAK7478552.1"/>
    </source>
</evidence>
<reference evidence="2 3" key="1">
    <citation type="journal article" date="2023" name="Sci. Data">
        <title>Genome assembly of the Korean intertidal mud-creeper Batillaria attramentaria.</title>
        <authorList>
            <person name="Patra A.K."/>
            <person name="Ho P.T."/>
            <person name="Jun S."/>
            <person name="Lee S.J."/>
            <person name="Kim Y."/>
            <person name="Won Y.J."/>
        </authorList>
    </citation>
    <scope>NUCLEOTIDE SEQUENCE [LARGE SCALE GENOMIC DNA]</scope>
    <source>
        <strain evidence="2">Wonlab-2016</strain>
    </source>
</reference>
<evidence type="ECO:0000313" key="3">
    <source>
        <dbReference type="Proteomes" id="UP001519460"/>
    </source>
</evidence>
<dbReference type="EMBL" id="JACVVK020000323">
    <property type="protein sequence ID" value="KAK7478552.1"/>
    <property type="molecule type" value="Genomic_DNA"/>
</dbReference>